<dbReference type="InterPro" id="IPR010106">
    <property type="entry name" value="RpnA"/>
</dbReference>
<organism evidence="1 2">
    <name type="scientific">Romboutsia timonensis</name>
    <dbReference type="NCBI Taxonomy" id="1776391"/>
    <lineage>
        <taxon>Bacteria</taxon>
        <taxon>Bacillati</taxon>
        <taxon>Bacillota</taxon>
        <taxon>Clostridia</taxon>
        <taxon>Peptostreptococcales</taxon>
        <taxon>Peptostreptococcaceae</taxon>
        <taxon>Romboutsia</taxon>
    </lineage>
</organism>
<protein>
    <submittedName>
        <fullName evidence="1">Rpn family recombination-promoting nuclease/putative transposase</fullName>
    </submittedName>
</protein>
<comment type="caution">
    <text evidence="1">The sequence shown here is derived from an EMBL/GenBank/DDBJ whole genome shotgun (WGS) entry which is preliminary data.</text>
</comment>
<dbReference type="PANTHER" id="PTHR41317:SF1">
    <property type="entry name" value="PD-(D_E)XK NUCLEASE FAMILY TRANSPOSASE"/>
    <property type="match status" value="1"/>
</dbReference>
<proteinExistence type="predicted"/>
<dbReference type="Proteomes" id="UP000776700">
    <property type="component" value="Unassembled WGS sequence"/>
</dbReference>
<dbReference type="NCBIfam" id="TIGR01784">
    <property type="entry name" value="T_den_put_tspse"/>
    <property type="match status" value="1"/>
</dbReference>
<dbReference type="AlphaFoldDB" id="A0A921N0B8"/>
<dbReference type="Pfam" id="PF12784">
    <property type="entry name" value="PDDEXK_2"/>
    <property type="match status" value="1"/>
</dbReference>
<reference evidence="1" key="1">
    <citation type="journal article" date="2021" name="PeerJ">
        <title>Extensive microbial diversity within the chicken gut microbiome revealed by metagenomics and culture.</title>
        <authorList>
            <person name="Gilroy R."/>
            <person name="Ravi A."/>
            <person name="Getino M."/>
            <person name="Pursley I."/>
            <person name="Horton D.L."/>
            <person name="Alikhan N.F."/>
            <person name="Baker D."/>
            <person name="Gharbi K."/>
            <person name="Hall N."/>
            <person name="Watson M."/>
            <person name="Adriaenssens E.M."/>
            <person name="Foster-Nyarko E."/>
            <person name="Jarju S."/>
            <person name="Secka A."/>
            <person name="Antonio M."/>
            <person name="Oren A."/>
            <person name="Chaudhuri R.R."/>
            <person name="La Ragione R."/>
            <person name="Hildebrand F."/>
            <person name="Pallen M.J."/>
        </authorList>
    </citation>
    <scope>NUCLEOTIDE SEQUENCE</scope>
    <source>
        <strain evidence="1">1277</strain>
    </source>
</reference>
<sequence length="291" mass="34140">MCTQLFDPKVDYIFKNIFGSEKHPKILISFLNACIKSEHPITEVRIKNTEINKEHIEESFSRLDVLATTQDGEIINIEMQRADEKNMVKRSLYYWSKIFSGEYKGKGRYSSLPRTICINILDFKLLDEEKFHNVYILKNKENNNMLTDTLELHFVEIPKMKEIDQNDMLSLWTAFLDDPNNHKLVELEAKYEELHEAKIELARLSRDPKEAQIYRMREDAINERRNFFLETLDKGLKEGREKGLKEGIEKGLKEGRKKEQIKIAKSLLDILDIETISIKTGLSVDEVKELK</sequence>
<reference evidence="1" key="2">
    <citation type="submission" date="2021-09" db="EMBL/GenBank/DDBJ databases">
        <authorList>
            <person name="Gilroy R."/>
        </authorList>
    </citation>
    <scope>NUCLEOTIDE SEQUENCE</scope>
    <source>
        <strain evidence="1">1277</strain>
    </source>
</reference>
<evidence type="ECO:0000313" key="2">
    <source>
        <dbReference type="Proteomes" id="UP000776700"/>
    </source>
</evidence>
<dbReference type="PANTHER" id="PTHR41317">
    <property type="entry name" value="PD-(D_E)XK NUCLEASE FAMILY TRANSPOSASE"/>
    <property type="match status" value="1"/>
</dbReference>
<evidence type="ECO:0000313" key="1">
    <source>
        <dbReference type="EMBL" id="HJG96621.1"/>
    </source>
</evidence>
<dbReference type="EMBL" id="DYUB01000187">
    <property type="protein sequence ID" value="HJG96621.1"/>
    <property type="molecule type" value="Genomic_DNA"/>
</dbReference>
<name>A0A921N0B8_9FIRM</name>
<accession>A0A921N0B8</accession>
<gene>
    <name evidence="1" type="ORF">K8V90_05910</name>
</gene>